<evidence type="ECO:0000256" key="1">
    <source>
        <dbReference type="SAM" id="MobiDB-lite"/>
    </source>
</evidence>
<dbReference type="AlphaFoldDB" id="A0A9W9YK83"/>
<reference evidence="2" key="1">
    <citation type="submission" date="2023-01" db="EMBL/GenBank/DDBJ databases">
        <title>Genome assembly of the deep-sea coral Lophelia pertusa.</title>
        <authorList>
            <person name="Herrera S."/>
            <person name="Cordes E."/>
        </authorList>
    </citation>
    <scope>NUCLEOTIDE SEQUENCE</scope>
    <source>
        <strain evidence="2">USNM1676648</strain>
        <tissue evidence="2">Polyp</tissue>
    </source>
</reference>
<sequence length="157" mass="17996">MLSHPAAFPLFRDFKALLTSAMKEWLDRIEECKKNFKLKLEREVNEGDIEVTSEETSSSSENANPFLEETGKNPFLDDDKNLFPDDDDSKNPFKENNSTNPFDDDEDQPIASSSPASRSSKLVKVGKGWLRDLPEDLDMFIAQRDFERAMELIDRSE</sequence>
<dbReference type="Proteomes" id="UP001163046">
    <property type="component" value="Unassembled WGS sequence"/>
</dbReference>
<proteinExistence type="predicted"/>
<gene>
    <name evidence="2" type="primary">EXOC8_3</name>
    <name evidence="2" type="ORF">OS493_030215</name>
</gene>
<comment type="caution">
    <text evidence="2">The sequence shown here is derived from an EMBL/GenBank/DDBJ whole genome shotgun (WGS) entry which is preliminary data.</text>
</comment>
<dbReference type="EMBL" id="MU827333">
    <property type="protein sequence ID" value="KAJ7354796.1"/>
    <property type="molecule type" value="Genomic_DNA"/>
</dbReference>
<dbReference type="OrthoDB" id="642193at2759"/>
<feature type="region of interest" description="Disordered" evidence="1">
    <location>
        <begin position="47"/>
        <end position="123"/>
    </location>
</feature>
<evidence type="ECO:0000313" key="3">
    <source>
        <dbReference type="Proteomes" id="UP001163046"/>
    </source>
</evidence>
<dbReference type="SUPFAM" id="SSF74788">
    <property type="entry name" value="Cullin repeat-like"/>
    <property type="match status" value="1"/>
</dbReference>
<protein>
    <submittedName>
        <fullName evidence="2">Exocyst complex component 8</fullName>
    </submittedName>
</protein>
<evidence type="ECO:0000313" key="2">
    <source>
        <dbReference type="EMBL" id="KAJ7354796.1"/>
    </source>
</evidence>
<organism evidence="2 3">
    <name type="scientific">Desmophyllum pertusum</name>
    <dbReference type="NCBI Taxonomy" id="174260"/>
    <lineage>
        <taxon>Eukaryota</taxon>
        <taxon>Metazoa</taxon>
        <taxon>Cnidaria</taxon>
        <taxon>Anthozoa</taxon>
        <taxon>Hexacorallia</taxon>
        <taxon>Scleractinia</taxon>
        <taxon>Caryophylliina</taxon>
        <taxon>Caryophylliidae</taxon>
        <taxon>Desmophyllum</taxon>
    </lineage>
</organism>
<keyword evidence="3" id="KW-1185">Reference proteome</keyword>
<feature type="compositionally biased region" description="Low complexity" evidence="1">
    <location>
        <begin position="111"/>
        <end position="120"/>
    </location>
</feature>
<name>A0A9W9YK83_9CNID</name>
<dbReference type="InterPro" id="IPR016159">
    <property type="entry name" value="Cullin_repeat-like_dom_sf"/>
</dbReference>
<accession>A0A9W9YK83</accession>
<feature type="compositionally biased region" description="Basic and acidic residues" evidence="1">
    <location>
        <begin position="69"/>
        <end position="93"/>
    </location>
</feature>